<dbReference type="EMBL" id="CP004121">
    <property type="protein sequence ID" value="AGF55257.1"/>
    <property type="molecule type" value="Genomic_DNA"/>
</dbReference>
<dbReference type="OrthoDB" id="9804734at2"/>
<reference evidence="1 2" key="1">
    <citation type="submission" date="2013-02" db="EMBL/GenBank/DDBJ databases">
        <title>Genome sequence of Clostridium saccharoperbutylacetonicum N1-4(HMT).</title>
        <authorList>
            <person name="Poehlein A."/>
            <person name="Daniel R."/>
        </authorList>
    </citation>
    <scope>NUCLEOTIDE SEQUENCE [LARGE SCALE GENOMIC DNA]</scope>
    <source>
        <strain evidence="2">N1-4(HMT)</strain>
    </source>
</reference>
<dbReference type="Gene3D" id="1.20.1090.10">
    <property type="entry name" value="Dehydroquinate synthase-like - alpha domain"/>
    <property type="match status" value="1"/>
</dbReference>
<name>M1MUS2_9CLOT</name>
<dbReference type="Proteomes" id="UP000011728">
    <property type="component" value="Chromosome"/>
</dbReference>
<dbReference type="AlphaFoldDB" id="M1MUS2"/>
<dbReference type="HOGENOM" id="CLU_2315373_0_0_9"/>
<dbReference type="SUPFAM" id="SSF56796">
    <property type="entry name" value="Dehydroquinate synthase-like"/>
    <property type="match status" value="1"/>
</dbReference>
<organism evidence="1 2">
    <name type="scientific">Clostridium saccharoperbutylacetonicum N1-4(HMT)</name>
    <dbReference type="NCBI Taxonomy" id="931276"/>
    <lineage>
        <taxon>Bacteria</taxon>
        <taxon>Bacillati</taxon>
        <taxon>Bacillota</taxon>
        <taxon>Clostridia</taxon>
        <taxon>Eubacteriales</taxon>
        <taxon>Clostridiaceae</taxon>
        <taxon>Clostridium</taxon>
    </lineage>
</organism>
<keyword evidence="2" id="KW-1185">Reference proteome</keyword>
<dbReference type="RefSeq" id="WP_015391579.1">
    <property type="nucleotide sequence ID" value="NC_020291.1"/>
</dbReference>
<accession>M1MUS2</accession>
<evidence type="ECO:0000313" key="1">
    <source>
        <dbReference type="EMBL" id="AGF55257.1"/>
    </source>
</evidence>
<proteinExistence type="predicted"/>
<gene>
    <name evidence="1" type="ORF">Cspa_c14870</name>
</gene>
<sequence>MIAHAYYDFFAERKAAEEQMIKMAKAMGVENPTSGKDFIRALDELVGCKDLRISDAGINEEELTKYTKRIHEVLGGDITADPLLLTDEDYLEIYKKSYL</sequence>
<dbReference type="PATRIC" id="fig|931276.5.peg.1448"/>
<protein>
    <submittedName>
        <fullName evidence="1">Alcohol dehydrogenase</fullName>
    </submittedName>
</protein>
<evidence type="ECO:0000313" key="2">
    <source>
        <dbReference type="Proteomes" id="UP000011728"/>
    </source>
</evidence>
<dbReference type="eggNOG" id="COG1454">
    <property type="taxonomic scope" value="Bacteria"/>
</dbReference>
<dbReference type="KEGG" id="csr:Cspa_c14870"/>